<sequence length="336" mass="36861">MSQEPEPGAMPYSPADDPSPLDLLSGRLRDGKKGKVTTTSPTAPPNTPSLTAYLRRRNRSWKGGEKGIVTPLGEDAGSRRTMTNSMKHVKSCGGPMNTYVRKFEIGLSARPCVYSWLVMSQFALWRYPRPLDCLPPRTIPFLNLPFALLHLPHRMNLTLHIAPVPNLLSVPPLLPIRRNFAPSSARPHHLPSLLPIYLRSGAFPPPTSYLYPPSPDAEELCAQLCSTPPPPICTPHSLFCPPQPPSPEGIFPALCPVTEPCTPPSPGTVYAQLCPVGQAPLFTPSPPHPVPEPERLYSSSLPRIPNRIPCIRARFIFSFPRIFSLRSGGFQVTGDP</sequence>
<proteinExistence type="predicted"/>
<evidence type="ECO:0000313" key="2">
    <source>
        <dbReference type="EMBL" id="ACN29376.1"/>
    </source>
</evidence>
<organism evidence="2">
    <name type="scientific">Gallid alphaherpesvirus 2</name>
    <dbReference type="NCBI Taxonomy" id="10390"/>
    <lineage>
        <taxon>Viruses</taxon>
        <taxon>Duplodnaviria</taxon>
        <taxon>Heunggongvirae</taxon>
        <taxon>Peploviricota</taxon>
        <taxon>Herviviricetes</taxon>
        <taxon>Herpesvirales</taxon>
        <taxon>Orthoherpesviridae</taxon>
        <taxon>Alphaherpesvirinae</taxon>
        <taxon>Mardivirus</taxon>
        <taxon>Mardivirus gallidalpha2</taxon>
    </lineage>
</organism>
<reference evidence="2" key="1">
    <citation type="submission" date="2009-01" db="EMBL/GenBank/DDBJ databases">
        <title>Molecular epidemiology of MEQ gene of Marek's disease viruses from India.</title>
        <authorList>
            <person name="Raja A."/>
            <person name="Dhinakar Raj G."/>
            <person name="Kumanan K."/>
        </authorList>
    </citation>
    <scope>NUCLEOTIDE SEQUENCE</scope>
    <source>
        <strain evidence="2">Ind-TN06-07</strain>
    </source>
</reference>
<accession>C0KLZ3</accession>
<protein>
    <submittedName>
        <fullName evidence="2">MEQ protein</fullName>
    </submittedName>
</protein>
<dbReference type="EMBL" id="FJ620901">
    <property type="protein sequence ID" value="ACN29376.1"/>
    <property type="molecule type" value="Genomic_DNA"/>
</dbReference>
<feature type="region of interest" description="Disordered" evidence="1">
    <location>
        <begin position="1"/>
        <end position="50"/>
    </location>
</feature>
<evidence type="ECO:0000256" key="1">
    <source>
        <dbReference type="SAM" id="MobiDB-lite"/>
    </source>
</evidence>
<name>C0KLZ3_9ALPH</name>